<dbReference type="AlphaFoldDB" id="A0A0K0FGN7"/>
<dbReference type="STRING" id="75913.A0A0K0FGN7"/>
<sequence length="85" mass="10004">MRSIRSLKDNLEKFHLEGKSMTEALTQALSKSRVTPYKNEKTPLQLFFDDSTRDFVNILSEPKKNKIEKLFVEGYYKKRPDLASY</sequence>
<proteinExistence type="predicted"/>
<protein>
    <submittedName>
        <fullName evidence="2">Antitoxin</fullName>
    </submittedName>
</protein>
<keyword evidence="1" id="KW-1185">Reference proteome</keyword>
<dbReference type="Proteomes" id="UP000035680">
    <property type="component" value="Unassembled WGS sequence"/>
</dbReference>
<accession>A0A0K0FGN7</accession>
<reference evidence="2" key="2">
    <citation type="submission" date="2015-08" db="UniProtKB">
        <authorList>
            <consortium name="WormBaseParasite"/>
        </authorList>
    </citation>
    <scope>IDENTIFICATION</scope>
</reference>
<evidence type="ECO:0000313" key="1">
    <source>
        <dbReference type="Proteomes" id="UP000035680"/>
    </source>
</evidence>
<evidence type="ECO:0000313" key="2">
    <source>
        <dbReference type="WBParaSite" id="SVE_0804200.1"/>
    </source>
</evidence>
<organism evidence="1 2">
    <name type="scientific">Strongyloides venezuelensis</name>
    <name type="common">Threadworm</name>
    <dbReference type="NCBI Taxonomy" id="75913"/>
    <lineage>
        <taxon>Eukaryota</taxon>
        <taxon>Metazoa</taxon>
        <taxon>Ecdysozoa</taxon>
        <taxon>Nematoda</taxon>
        <taxon>Chromadorea</taxon>
        <taxon>Rhabditida</taxon>
        <taxon>Tylenchina</taxon>
        <taxon>Panagrolaimomorpha</taxon>
        <taxon>Strongyloidoidea</taxon>
        <taxon>Strongyloididae</taxon>
        <taxon>Strongyloides</taxon>
    </lineage>
</organism>
<dbReference type="WBParaSite" id="SVE_0804200.1">
    <property type="protein sequence ID" value="SVE_0804200.1"/>
    <property type="gene ID" value="SVE_0804200"/>
</dbReference>
<name>A0A0K0FGN7_STRVS</name>
<reference evidence="1" key="1">
    <citation type="submission" date="2014-07" db="EMBL/GenBank/DDBJ databases">
        <authorList>
            <person name="Martin A.A"/>
            <person name="De Silva N."/>
        </authorList>
    </citation>
    <scope>NUCLEOTIDE SEQUENCE</scope>
</reference>